<dbReference type="PROSITE" id="PS51318">
    <property type="entry name" value="TAT"/>
    <property type="match status" value="1"/>
</dbReference>
<dbReference type="RefSeq" id="WP_130331538.1">
    <property type="nucleotide sequence ID" value="NZ_SHLD01000001.1"/>
</dbReference>
<evidence type="ECO:0000313" key="3">
    <source>
        <dbReference type="Proteomes" id="UP000294114"/>
    </source>
</evidence>
<accession>A0A4Q8B8J0</accession>
<evidence type="ECO:0000256" key="1">
    <source>
        <dbReference type="SAM" id="MobiDB-lite"/>
    </source>
</evidence>
<gene>
    <name evidence="2" type="ORF">EV384_1609</name>
</gene>
<comment type="caution">
    <text evidence="2">The sequence shown here is derived from an EMBL/GenBank/DDBJ whole genome shotgun (WGS) entry which is preliminary data.</text>
</comment>
<dbReference type="EMBL" id="SHLD01000001">
    <property type="protein sequence ID" value="RZU73209.1"/>
    <property type="molecule type" value="Genomic_DNA"/>
</dbReference>
<feature type="region of interest" description="Disordered" evidence="1">
    <location>
        <begin position="60"/>
        <end position="81"/>
    </location>
</feature>
<feature type="compositionally biased region" description="Low complexity" evidence="1">
    <location>
        <begin position="34"/>
        <end position="47"/>
    </location>
</feature>
<organism evidence="2 3">
    <name type="scientific">Micromonospora kangleipakensis</name>
    <dbReference type="NCBI Taxonomy" id="1077942"/>
    <lineage>
        <taxon>Bacteria</taxon>
        <taxon>Bacillati</taxon>
        <taxon>Actinomycetota</taxon>
        <taxon>Actinomycetes</taxon>
        <taxon>Micromonosporales</taxon>
        <taxon>Micromonosporaceae</taxon>
        <taxon>Micromonospora</taxon>
    </lineage>
</organism>
<protein>
    <submittedName>
        <fullName evidence="2">Uncharacterized protein</fullName>
    </submittedName>
</protein>
<reference evidence="2 3" key="1">
    <citation type="submission" date="2019-02" db="EMBL/GenBank/DDBJ databases">
        <title>Sequencing the genomes of 1000 actinobacteria strains.</title>
        <authorList>
            <person name="Klenk H.-P."/>
        </authorList>
    </citation>
    <scope>NUCLEOTIDE SEQUENCE [LARGE SCALE GENOMIC DNA]</scope>
    <source>
        <strain evidence="2 3">DSM 45612</strain>
    </source>
</reference>
<dbReference type="AlphaFoldDB" id="A0A4Q8B8J0"/>
<keyword evidence="3" id="KW-1185">Reference proteome</keyword>
<dbReference type="InterPro" id="IPR006311">
    <property type="entry name" value="TAT_signal"/>
</dbReference>
<feature type="region of interest" description="Disordered" evidence="1">
    <location>
        <begin position="28"/>
        <end position="47"/>
    </location>
</feature>
<proteinExistence type="predicted"/>
<evidence type="ECO:0000313" key="2">
    <source>
        <dbReference type="EMBL" id="RZU73209.1"/>
    </source>
</evidence>
<dbReference type="Proteomes" id="UP000294114">
    <property type="component" value="Unassembled WGS sequence"/>
</dbReference>
<name>A0A4Q8B8J0_9ACTN</name>
<sequence length="81" mass="7644">MATPAIDSAVLTRRGLLAAAAGTLPLSACGPGGPQDQAGAGSSAAPGDQELVIGASLELSGPGAALGASSSSGRWRSPSSR</sequence>